<keyword evidence="5" id="KW-0539">Nucleus</keyword>
<reference evidence="6 7" key="1">
    <citation type="submission" date="2020-12" db="EMBL/GenBank/DDBJ databases">
        <title>Concerted genomic and epigenomic changes stabilize Arabidopsis allopolyploids.</title>
        <authorList>
            <person name="Chen Z."/>
        </authorList>
    </citation>
    <scope>NUCLEOTIDE SEQUENCE [LARGE SCALE GENOMIC DNA]</scope>
    <source>
        <strain evidence="6">Allo738</strain>
        <tissue evidence="6">Leaf</tissue>
    </source>
</reference>
<comment type="subcellular location">
    <subcellularLocation>
        <location evidence="1">Nucleus</location>
    </subcellularLocation>
</comment>
<dbReference type="PANTHER" id="PTHR31633:SF1">
    <property type="entry name" value="H_ACA RIBONUCLEOPROTEIN COMPLEX NON-CORE SUBUNIT NAF1"/>
    <property type="match status" value="1"/>
</dbReference>
<evidence type="ECO:0000313" key="6">
    <source>
        <dbReference type="EMBL" id="KAG7553107.1"/>
    </source>
</evidence>
<evidence type="ECO:0000256" key="2">
    <source>
        <dbReference type="ARBA" id="ARBA00022517"/>
    </source>
</evidence>
<keyword evidence="4" id="KW-0694">RNA-binding</keyword>
<keyword evidence="2" id="KW-0690">Ribosome biogenesis</keyword>
<sequence>MVLFLVVKNKGDHKPLNVGAMLLITETKGPLGRVDGYFFGSVTNPHYIVRLADSEMQVPQGICLSFIEEFTQHIEEEDLYKRFHYPTGYEFDLIEEEGECGPMEVLGRSSYHYEPNSGAQDNFNRIFCLQQYEPMMYQQEQIFMRPETNQQEQQYQPMMYEQEQQFMRPETNQHNQMGINLFPSQVPMMQHQQFMRHESSQQNQMGIIPNLVQNQAAPMMYNQQQNFIRPAEIIPNQSLMLVADLVGYLKQYLSGQMSTVVQGGPPGSFGVNLNYPNQQQFGSEMGFNPQTQPTMESQLFDAGPSSYRGGRGRY</sequence>
<evidence type="ECO:0000256" key="4">
    <source>
        <dbReference type="ARBA" id="ARBA00022884"/>
    </source>
</evidence>
<accession>A0A8T1Z2R3</accession>
<comment type="caution">
    <text evidence="6">The sequence shown here is derived from an EMBL/GenBank/DDBJ whole genome shotgun (WGS) entry which is preliminary data.</text>
</comment>
<keyword evidence="3" id="KW-0698">rRNA processing</keyword>
<dbReference type="InterPro" id="IPR040309">
    <property type="entry name" value="Naf1"/>
</dbReference>
<dbReference type="GO" id="GO:0005634">
    <property type="term" value="C:nucleus"/>
    <property type="evidence" value="ECO:0007669"/>
    <property type="project" value="UniProtKB-SubCell"/>
</dbReference>
<evidence type="ECO:0000313" key="7">
    <source>
        <dbReference type="Proteomes" id="UP000694240"/>
    </source>
</evidence>
<organism evidence="6 7">
    <name type="scientific">Arabidopsis thaliana x Arabidopsis arenosa</name>
    <dbReference type="NCBI Taxonomy" id="1240361"/>
    <lineage>
        <taxon>Eukaryota</taxon>
        <taxon>Viridiplantae</taxon>
        <taxon>Streptophyta</taxon>
        <taxon>Embryophyta</taxon>
        <taxon>Tracheophyta</taxon>
        <taxon>Spermatophyta</taxon>
        <taxon>Magnoliopsida</taxon>
        <taxon>eudicotyledons</taxon>
        <taxon>Gunneridae</taxon>
        <taxon>Pentapetalae</taxon>
        <taxon>rosids</taxon>
        <taxon>malvids</taxon>
        <taxon>Brassicales</taxon>
        <taxon>Brassicaceae</taxon>
        <taxon>Camelineae</taxon>
        <taxon>Arabidopsis</taxon>
    </lineage>
</organism>
<name>A0A8T1Z2R3_9BRAS</name>
<dbReference type="EMBL" id="JAEFBK010000011">
    <property type="protein sequence ID" value="KAG7553107.1"/>
    <property type="molecule type" value="Genomic_DNA"/>
</dbReference>
<dbReference type="PANTHER" id="PTHR31633">
    <property type="entry name" value="H/ACA RIBONUCLEOPROTEIN COMPLEX NON-CORE SUBUNIT NAF1"/>
    <property type="match status" value="1"/>
</dbReference>
<dbReference type="GO" id="GO:0000493">
    <property type="term" value="P:box H/ACA snoRNP assembly"/>
    <property type="evidence" value="ECO:0007669"/>
    <property type="project" value="InterPro"/>
</dbReference>
<dbReference type="GO" id="GO:0006364">
    <property type="term" value="P:rRNA processing"/>
    <property type="evidence" value="ECO:0007669"/>
    <property type="project" value="UniProtKB-KW"/>
</dbReference>
<dbReference type="GO" id="GO:0005732">
    <property type="term" value="C:sno(s)RNA-containing ribonucleoprotein complex"/>
    <property type="evidence" value="ECO:0007669"/>
    <property type="project" value="InterPro"/>
</dbReference>
<dbReference type="Proteomes" id="UP000694240">
    <property type="component" value="Chromosome 11"/>
</dbReference>
<evidence type="ECO:0000256" key="5">
    <source>
        <dbReference type="ARBA" id="ARBA00023242"/>
    </source>
</evidence>
<dbReference type="AlphaFoldDB" id="A0A8T1Z2R3"/>
<proteinExistence type="predicted"/>
<dbReference type="GO" id="GO:0003723">
    <property type="term" value="F:RNA binding"/>
    <property type="evidence" value="ECO:0007669"/>
    <property type="project" value="UniProtKB-KW"/>
</dbReference>
<protein>
    <submittedName>
        <fullName evidence="6">Uncharacterized protein</fullName>
    </submittedName>
</protein>
<keyword evidence="7" id="KW-1185">Reference proteome</keyword>
<evidence type="ECO:0000256" key="3">
    <source>
        <dbReference type="ARBA" id="ARBA00022552"/>
    </source>
</evidence>
<evidence type="ECO:0000256" key="1">
    <source>
        <dbReference type="ARBA" id="ARBA00004123"/>
    </source>
</evidence>
<gene>
    <name evidence="6" type="ORF">ISN45_Aa06g036700</name>
</gene>